<reference evidence="4 5" key="1">
    <citation type="journal article" date="2010" name="Science">
        <title>Genomic comparison of the ants Camponotus floridanus and Harpegnathos saltator.</title>
        <authorList>
            <person name="Bonasio R."/>
            <person name="Zhang G."/>
            <person name="Ye C."/>
            <person name="Mutti N.S."/>
            <person name="Fang X."/>
            <person name="Qin N."/>
            <person name="Donahue G."/>
            <person name="Yang P."/>
            <person name="Li Q."/>
            <person name="Li C."/>
            <person name="Zhang P."/>
            <person name="Huang Z."/>
            <person name="Berger S.L."/>
            <person name="Reinberg D."/>
            <person name="Wang J."/>
            <person name="Liebig J."/>
        </authorList>
    </citation>
    <scope>NUCLEOTIDE SEQUENCE [LARGE SCALE GENOMIC DNA]</scope>
    <source>
        <strain evidence="5">C129</strain>
    </source>
</reference>
<keyword evidence="3" id="KW-0472">Membrane</keyword>
<name>E2A8H7_CAMFO</name>
<evidence type="ECO:0000256" key="3">
    <source>
        <dbReference type="SAM" id="Phobius"/>
    </source>
</evidence>
<dbReference type="InterPro" id="IPR031311">
    <property type="entry name" value="CHIT_BIND_RR_consensus"/>
</dbReference>
<dbReference type="PRINTS" id="PR00947">
    <property type="entry name" value="CUTICLE"/>
</dbReference>
<dbReference type="PROSITE" id="PS00233">
    <property type="entry name" value="CHIT_BIND_RR_1"/>
    <property type="match status" value="1"/>
</dbReference>
<dbReference type="InParanoid" id="E2A8H7"/>
<dbReference type="PANTHER" id="PTHR10380:SF173">
    <property type="entry name" value="CUTICULAR PROTEIN 47EF, ISOFORM C-RELATED"/>
    <property type="match status" value="1"/>
</dbReference>
<sequence length="178" mass="20115">MRPILCVKALLAPTVQRKVILQSSLPNYYIIITLCVLIEATVIIANTTKRLSSTIPPTTTNKLKKLAFLPPSPSPPRSKKYLYNYNYNTDTGIQVQEEGNLNNEGTDQEALEVQGSYNFTDNEGNTFQVSYVANENGFQPEGAHLPTIPPLIRKALEYIKYEEFSFIPEEIPFEDKKK</sequence>
<keyword evidence="1 2" id="KW-0193">Cuticle</keyword>
<dbReference type="InterPro" id="IPR000618">
    <property type="entry name" value="Insect_cuticle"/>
</dbReference>
<keyword evidence="5" id="KW-1185">Reference proteome</keyword>
<gene>
    <name evidence="4" type="ORF">EAG_11915</name>
</gene>
<evidence type="ECO:0000313" key="4">
    <source>
        <dbReference type="EMBL" id="EFN70247.1"/>
    </source>
</evidence>
<dbReference type="InterPro" id="IPR050468">
    <property type="entry name" value="Cuticle_Struct_Prot"/>
</dbReference>
<keyword evidence="3" id="KW-1133">Transmembrane helix</keyword>
<dbReference type="Proteomes" id="UP000000311">
    <property type="component" value="Unassembled WGS sequence"/>
</dbReference>
<feature type="transmembrane region" description="Helical" evidence="3">
    <location>
        <begin position="27"/>
        <end position="45"/>
    </location>
</feature>
<dbReference type="Pfam" id="PF00379">
    <property type="entry name" value="Chitin_bind_4"/>
    <property type="match status" value="1"/>
</dbReference>
<evidence type="ECO:0000256" key="1">
    <source>
        <dbReference type="ARBA" id="ARBA00022460"/>
    </source>
</evidence>
<dbReference type="EMBL" id="GL437616">
    <property type="protein sequence ID" value="EFN70247.1"/>
    <property type="molecule type" value="Genomic_DNA"/>
</dbReference>
<dbReference type="GO" id="GO:0008010">
    <property type="term" value="F:structural constituent of chitin-based larval cuticle"/>
    <property type="evidence" value="ECO:0007669"/>
    <property type="project" value="TreeGrafter"/>
</dbReference>
<dbReference type="PROSITE" id="PS51155">
    <property type="entry name" value="CHIT_BIND_RR_2"/>
    <property type="match status" value="1"/>
</dbReference>
<dbReference type="PANTHER" id="PTHR10380">
    <property type="entry name" value="CUTICLE PROTEIN"/>
    <property type="match status" value="1"/>
</dbReference>
<evidence type="ECO:0000256" key="2">
    <source>
        <dbReference type="PROSITE-ProRule" id="PRU00497"/>
    </source>
</evidence>
<protein>
    <submittedName>
        <fullName evidence="4">Larval cuticle protein LCP-17</fullName>
    </submittedName>
</protein>
<dbReference type="AlphaFoldDB" id="E2A8H7"/>
<evidence type="ECO:0000313" key="5">
    <source>
        <dbReference type="Proteomes" id="UP000000311"/>
    </source>
</evidence>
<keyword evidence="3" id="KW-0812">Transmembrane</keyword>
<proteinExistence type="predicted"/>
<dbReference type="GO" id="GO:0062129">
    <property type="term" value="C:chitin-based extracellular matrix"/>
    <property type="evidence" value="ECO:0007669"/>
    <property type="project" value="TreeGrafter"/>
</dbReference>
<organism evidence="5">
    <name type="scientific">Camponotus floridanus</name>
    <name type="common">Florida carpenter ant</name>
    <dbReference type="NCBI Taxonomy" id="104421"/>
    <lineage>
        <taxon>Eukaryota</taxon>
        <taxon>Metazoa</taxon>
        <taxon>Ecdysozoa</taxon>
        <taxon>Arthropoda</taxon>
        <taxon>Hexapoda</taxon>
        <taxon>Insecta</taxon>
        <taxon>Pterygota</taxon>
        <taxon>Neoptera</taxon>
        <taxon>Endopterygota</taxon>
        <taxon>Hymenoptera</taxon>
        <taxon>Apocrita</taxon>
        <taxon>Aculeata</taxon>
        <taxon>Formicoidea</taxon>
        <taxon>Formicidae</taxon>
        <taxon>Formicinae</taxon>
        <taxon>Camponotus</taxon>
    </lineage>
</organism>
<dbReference type="OrthoDB" id="6379191at2759"/>
<accession>E2A8H7</accession>